<dbReference type="Proteomes" id="UP000198641">
    <property type="component" value="Unassembled WGS sequence"/>
</dbReference>
<evidence type="ECO:0000256" key="1">
    <source>
        <dbReference type="ARBA" id="ARBA00008348"/>
    </source>
</evidence>
<dbReference type="Pfam" id="PF00849">
    <property type="entry name" value="PseudoU_synth_2"/>
    <property type="match status" value="1"/>
</dbReference>
<dbReference type="InterPro" id="IPR036986">
    <property type="entry name" value="S4_RNA-bd_sf"/>
</dbReference>
<dbReference type="InterPro" id="IPR020094">
    <property type="entry name" value="TruA/RsuA/RluB/E/F_N"/>
</dbReference>
<evidence type="ECO:0000259" key="8">
    <source>
        <dbReference type="SMART" id="SM00363"/>
    </source>
</evidence>
<dbReference type="Pfam" id="PF01479">
    <property type="entry name" value="S4"/>
    <property type="match status" value="1"/>
</dbReference>
<name>A0A1G7SAP2_9GAMM</name>
<evidence type="ECO:0000313" key="9">
    <source>
        <dbReference type="EMBL" id="SDG19250.1"/>
    </source>
</evidence>
<sequence>MALDASDTRLNKFISETGIVSRREADRLIEEGAVKVNGRRAEMGMRVTDVDRVTVRGKPLRAKPRPVYLLYNKPVGVTCTTDPADPTNIVDAINYPERIFPIGRLDKPSQGLILLTNDGDIVNKILRAGNAHEKEYQVRVDRPIDQAFIERMGAGIPILGTVTQPCPVHQTGPNSFTIVLTQGLNRQIRRMTEYLGYEVTYLKRVRLMNIHLNRLSPGQWRELSDDEMATLEGMLGDSRKTEEASLPKRKAKPAKQGPGKQGSGKQGSGKPGAGKSGAGKPGAKRTAQPNQRKTAQGKPGQGKPGQGKPGSTKPKRAIRQGAKSAEGQQGDAAKPKRAIKQASKPGAGKPTGKGGQGKAGAGKQGAGKSAQSKGAPSKRGPGNKGPNRAGGGPAKRSPRGRS</sequence>
<evidence type="ECO:0000256" key="3">
    <source>
        <dbReference type="ARBA" id="ARBA00036390"/>
    </source>
</evidence>
<evidence type="ECO:0000313" key="10">
    <source>
        <dbReference type="Proteomes" id="UP000198641"/>
    </source>
</evidence>
<dbReference type="SUPFAM" id="SSF55174">
    <property type="entry name" value="Alpha-L RNA-binding motif"/>
    <property type="match status" value="1"/>
</dbReference>
<dbReference type="CDD" id="cd00165">
    <property type="entry name" value="S4"/>
    <property type="match status" value="1"/>
</dbReference>
<dbReference type="GO" id="GO:0003723">
    <property type="term" value="F:RNA binding"/>
    <property type="evidence" value="ECO:0007669"/>
    <property type="project" value="UniProtKB-KW"/>
</dbReference>
<dbReference type="PANTHER" id="PTHR47683:SF2">
    <property type="entry name" value="RNA-BINDING S4 DOMAIN-CONTAINING PROTEIN"/>
    <property type="match status" value="1"/>
</dbReference>
<dbReference type="SMART" id="SM00363">
    <property type="entry name" value="S4"/>
    <property type="match status" value="1"/>
</dbReference>
<dbReference type="STRING" id="284577.SAMN05216571_10618"/>
<keyword evidence="2 6" id="KW-0413">Isomerase</keyword>
<dbReference type="PANTHER" id="PTHR47683">
    <property type="entry name" value="PSEUDOURIDINE SYNTHASE FAMILY PROTEIN-RELATED"/>
    <property type="match status" value="1"/>
</dbReference>
<feature type="compositionally biased region" description="Gly residues" evidence="7">
    <location>
        <begin position="259"/>
        <end position="280"/>
    </location>
</feature>
<dbReference type="InterPro" id="IPR018496">
    <property type="entry name" value="PsdUridine_synth_RsuA/RluB_CS"/>
</dbReference>
<evidence type="ECO:0000256" key="5">
    <source>
        <dbReference type="PROSITE-ProRule" id="PRU00182"/>
    </source>
</evidence>
<feature type="compositionally biased region" description="Gly residues" evidence="7">
    <location>
        <begin position="349"/>
        <end position="365"/>
    </location>
</feature>
<evidence type="ECO:0000256" key="7">
    <source>
        <dbReference type="SAM" id="MobiDB-lite"/>
    </source>
</evidence>
<dbReference type="PROSITE" id="PS50889">
    <property type="entry name" value="S4"/>
    <property type="match status" value="1"/>
</dbReference>
<dbReference type="InterPro" id="IPR006145">
    <property type="entry name" value="PsdUridine_synth_RsuA/RluA"/>
</dbReference>
<dbReference type="Gene3D" id="3.10.290.10">
    <property type="entry name" value="RNA-binding S4 domain"/>
    <property type="match status" value="1"/>
</dbReference>
<dbReference type="PROSITE" id="PS01149">
    <property type="entry name" value="PSI_RSU"/>
    <property type="match status" value="1"/>
</dbReference>
<organism evidence="9 10">
    <name type="scientific">Onishia taeanensis</name>
    <dbReference type="NCBI Taxonomy" id="284577"/>
    <lineage>
        <taxon>Bacteria</taxon>
        <taxon>Pseudomonadati</taxon>
        <taxon>Pseudomonadota</taxon>
        <taxon>Gammaproteobacteria</taxon>
        <taxon>Oceanospirillales</taxon>
        <taxon>Halomonadaceae</taxon>
        <taxon>Onishia</taxon>
    </lineage>
</organism>
<dbReference type="CDD" id="cd02554">
    <property type="entry name" value="PseudoU_synth_RluF"/>
    <property type="match status" value="1"/>
</dbReference>
<dbReference type="EC" id="5.4.99.-" evidence="6"/>
<keyword evidence="10" id="KW-1185">Reference proteome</keyword>
<reference evidence="9 10" key="1">
    <citation type="submission" date="2016-10" db="EMBL/GenBank/DDBJ databases">
        <authorList>
            <person name="de Groot N.N."/>
        </authorList>
    </citation>
    <scope>NUCLEOTIDE SEQUENCE [LARGE SCALE GENOMIC DNA]</scope>
    <source>
        <strain evidence="9 10">BH539</strain>
    </source>
</reference>
<dbReference type="NCBIfam" id="NF007784">
    <property type="entry name" value="PRK10475.1"/>
    <property type="match status" value="1"/>
</dbReference>
<gene>
    <name evidence="9" type="ORF">SAMN05216571_10618</name>
</gene>
<dbReference type="InterPro" id="IPR000748">
    <property type="entry name" value="PsdUridine_synth_RsuA/RluB/E/F"/>
</dbReference>
<proteinExistence type="inferred from homology"/>
<dbReference type="OrthoDB" id="9807213at2"/>
<dbReference type="NCBIfam" id="TIGR00093">
    <property type="entry name" value="pseudouridine synthase"/>
    <property type="match status" value="1"/>
</dbReference>
<comment type="catalytic activity">
    <reaction evidence="4">
        <text>uridine(2604) in 23S rRNA = pseudouridine(2604) in 23S rRNA</text>
        <dbReference type="Rhea" id="RHEA:38875"/>
        <dbReference type="Rhea" id="RHEA-COMP:10093"/>
        <dbReference type="Rhea" id="RHEA-COMP:10094"/>
        <dbReference type="ChEBI" id="CHEBI:65314"/>
        <dbReference type="ChEBI" id="CHEBI:65315"/>
        <dbReference type="EC" id="5.4.99.21"/>
    </reaction>
</comment>
<dbReference type="AlphaFoldDB" id="A0A1G7SAP2"/>
<feature type="domain" description="RNA-binding S4" evidence="8">
    <location>
        <begin position="8"/>
        <end position="65"/>
    </location>
</feature>
<dbReference type="RefSeq" id="WP_092525485.1">
    <property type="nucleotide sequence ID" value="NZ_FNCI01000006.1"/>
</dbReference>
<comment type="catalytic activity">
    <reaction evidence="3">
        <text>uridine(35) in tRNA(Tyr) = pseudouridine(35) in tRNA(Tyr)</text>
        <dbReference type="Rhea" id="RHEA:60556"/>
        <dbReference type="Rhea" id="RHEA-COMP:15607"/>
        <dbReference type="Rhea" id="RHEA-COMP:15608"/>
        <dbReference type="ChEBI" id="CHEBI:65314"/>
        <dbReference type="ChEBI" id="CHEBI:65315"/>
    </reaction>
</comment>
<dbReference type="FunFam" id="3.30.70.1560:FF:000002">
    <property type="entry name" value="Pseudouridine synthase"/>
    <property type="match status" value="1"/>
</dbReference>
<keyword evidence="5" id="KW-0694">RNA-binding</keyword>
<feature type="compositionally biased region" description="Basic and acidic residues" evidence="7">
    <location>
        <begin position="237"/>
        <end position="246"/>
    </location>
</feature>
<dbReference type="InterPro" id="IPR020103">
    <property type="entry name" value="PsdUridine_synth_cat_dom_sf"/>
</dbReference>
<dbReference type="InterPro" id="IPR002942">
    <property type="entry name" value="S4_RNA-bd"/>
</dbReference>
<dbReference type="GO" id="GO:0160138">
    <property type="term" value="F:23S rRNA pseudouridine(2604) synthase activity"/>
    <property type="evidence" value="ECO:0007669"/>
    <property type="project" value="UniProtKB-EC"/>
</dbReference>
<dbReference type="InterPro" id="IPR050343">
    <property type="entry name" value="RsuA_PseudoU_synthase"/>
</dbReference>
<evidence type="ECO:0000256" key="4">
    <source>
        <dbReference type="ARBA" id="ARBA00036535"/>
    </source>
</evidence>
<evidence type="ECO:0000256" key="2">
    <source>
        <dbReference type="ARBA" id="ARBA00023235"/>
    </source>
</evidence>
<comment type="similarity">
    <text evidence="1 6">Belongs to the pseudouridine synthase RsuA family.</text>
</comment>
<accession>A0A1G7SAP2</accession>
<dbReference type="Gene3D" id="3.30.70.1560">
    <property type="entry name" value="Alpha-L RNA-binding motif"/>
    <property type="match status" value="1"/>
</dbReference>
<protein>
    <recommendedName>
        <fullName evidence="6">Pseudouridine synthase</fullName>
        <ecNumber evidence="6">5.4.99.-</ecNumber>
    </recommendedName>
</protein>
<dbReference type="Gene3D" id="3.30.70.580">
    <property type="entry name" value="Pseudouridine synthase I, catalytic domain, N-terminal subdomain"/>
    <property type="match status" value="1"/>
</dbReference>
<dbReference type="SUPFAM" id="SSF55120">
    <property type="entry name" value="Pseudouridine synthase"/>
    <property type="match status" value="1"/>
</dbReference>
<feature type="compositionally biased region" description="Gly residues" evidence="7">
    <location>
        <begin position="299"/>
        <end position="308"/>
    </location>
</feature>
<dbReference type="InterPro" id="IPR042092">
    <property type="entry name" value="PsdUridine_s_RsuA/RluB/E/F_cat"/>
</dbReference>
<feature type="compositionally biased region" description="Low complexity" evidence="7">
    <location>
        <begin position="366"/>
        <end position="378"/>
    </location>
</feature>
<dbReference type="EMBL" id="FNCI01000006">
    <property type="protein sequence ID" value="SDG19250.1"/>
    <property type="molecule type" value="Genomic_DNA"/>
</dbReference>
<evidence type="ECO:0000256" key="6">
    <source>
        <dbReference type="RuleBase" id="RU003887"/>
    </source>
</evidence>
<dbReference type="FunFam" id="3.10.290.10:FF:000003">
    <property type="entry name" value="Pseudouridine synthase"/>
    <property type="match status" value="1"/>
</dbReference>
<feature type="region of interest" description="Disordered" evidence="7">
    <location>
        <begin position="236"/>
        <end position="402"/>
    </location>
</feature>
<dbReference type="GO" id="GO:0000455">
    <property type="term" value="P:enzyme-directed rRNA pseudouridine synthesis"/>
    <property type="evidence" value="ECO:0007669"/>
    <property type="project" value="UniProtKB-ARBA"/>
</dbReference>